<evidence type="ECO:0000313" key="2">
    <source>
        <dbReference type="EMBL" id="VYS86381.1"/>
    </source>
</evidence>
<accession>A0A6N2S253</accession>
<organism evidence="2">
    <name type="scientific">Bifidobacterium dentium</name>
    <dbReference type="NCBI Taxonomy" id="1689"/>
    <lineage>
        <taxon>Bacteria</taxon>
        <taxon>Bacillati</taxon>
        <taxon>Actinomycetota</taxon>
        <taxon>Actinomycetes</taxon>
        <taxon>Bifidobacteriales</taxon>
        <taxon>Bifidobacteriaceae</taxon>
        <taxon>Bifidobacterium</taxon>
    </lineage>
</organism>
<name>A0A6N2S253_9BIFI</name>
<evidence type="ECO:0000313" key="1">
    <source>
        <dbReference type="EMBL" id="KAB7462060.1"/>
    </source>
</evidence>
<reference evidence="1 3" key="1">
    <citation type="journal article" date="2019" name="Nat. Med.">
        <title>A library of human gut bacterial isolates paired with longitudinal multiomics data enables mechanistic microbiome research.</title>
        <authorList>
            <person name="Poyet M."/>
            <person name="Groussin M."/>
            <person name="Gibbons S.M."/>
            <person name="Avila-Pacheco J."/>
            <person name="Jiang X."/>
            <person name="Kearney S.M."/>
            <person name="Perrotta A.R."/>
            <person name="Berdy B."/>
            <person name="Zhao S."/>
            <person name="Lieberman T.D."/>
            <person name="Swanson P.K."/>
            <person name="Smith M."/>
            <person name="Roesemann S."/>
            <person name="Alexander J.E."/>
            <person name="Rich S.A."/>
            <person name="Livny J."/>
            <person name="Vlamakis H."/>
            <person name="Clish C."/>
            <person name="Bullock K."/>
            <person name="Deik A."/>
            <person name="Scott J."/>
            <person name="Pierce K.A."/>
            <person name="Xavier R.J."/>
            <person name="Alm E.J."/>
        </authorList>
    </citation>
    <scope>NUCLEOTIDE SEQUENCE [LARGE SCALE GENOMIC DNA]</scope>
    <source>
        <strain evidence="1 3">BIOML-A2</strain>
    </source>
</reference>
<protein>
    <submittedName>
        <fullName evidence="1">DNA mismatch repair protein MutH</fullName>
    </submittedName>
</protein>
<dbReference type="Proteomes" id="UP000429211">
    <property type="component" value="Unassembled WGS sequence"/>
</dbReference>
<sequence>MTASPTPRADDMVRNQAVASLMRQELTDETPAESYCLGYMAAWHDAIDFCIRIEKELER</sequence>
<dbReference type="EMBL" id="CACRSP010000003">
    <property type="protein sequence ID" value="VYS86381.1"/>
    <property type="molecule type" value="Genomic_DNA"/>
</dbReference>
<dbReference type="AlphaFoldDB" id="A0A6N2S253"/>
<dbReference type="RefSeq" id="WP_003840532.1">
    <property type="nucleotide sequence ID" value="NZ_BCYE01000017.1"/>
</dbReference>
<gene>
    <name evidence="2" type="ORF">BDLFYP24_01250</name>
    <name evidence="1" type="ORF">GBB04_03570</name>
</gene>
<evidence type="ECO:0000313" key="3">
    <source>
        <dbReference type="Proteomes" id="UP000429211"/>
    </source>
</evidence>
<reference evidence="2" key="2">
    <citation type="submission" date="2019-11" db="EMBL/GenBank/DDBJ databases">
        <authorList>
            <person name="Feng L."/>
        </authorList>
    </citation>
    <scope>NUCLEOTIDE SEQUENCE</scope>
    <source>
        <strain evidence="2">BdentiumLFYP24</strain>
    </source>
</reference>
<proteinExistence type="predicted"/>
<dbReference type="GeneID" id="31606132"/>
<dbReference type="EMBL" id="WDPD01000002">
    <property type="protein sequence ID" value="KAB7462060.1"/>
    <property type="molecule type" value="Genomic_DNA"/>
</dbReference>